<keyword evidence="2" id="KW-1185">Reference proteome</keyword>
<protein>
    <submittedName>
        <fullName evidence="1">Uncharacterized protein</fullName>
    </submittedName>
</protein>
<evidence type="ECO:0000313" key="2">
    <source>
        <dbReference type="Proteomes" id="UP001164746"/>
    </source>
</evidence>
<reference evidence="1" key="1">
    <citation type="submission" date="2022-11" db="EMBL/GenBank/DDBJ databases">
        <title>Centuries of genome instability and evolution in soft-shell clam transmissible cancer (bioRxiv).</title>
        <authorList>
            <person name="Hart S.F.M."/>
            <person name="Yonemitsu M.A."/>
            <person name="Giersch R.M."/>
            <person name="Beal B.F."/>
            <person name="Arriagada G."/>
            <person name="Davis B.W."/>
            <person name="Ostrander E.A."/>
            <person name="Goff S.P."/>
            <person name="Metzger M.J."/>
        </authorList>
    </citation>
    <scope>NUCLEOTIDE SEQUENCE</scope>
    <source>
        <strain evidence="1">MELC-2E11</strain>
        <tissue evidence="1">Siphon/mantle</tissue>
    </source>
</reference>
<evidence type="ECO:0000313" key="1">
    <source>
        <dbReference type="EMBL" id="WAR28568.1"/>
    </source>
</evidence>
<sequence length="94" mass="10694">MKPCGNEQGRHSIIAIKPIWWTVTNLLDDTLKLCGEMSMIYVHLYPMVQELVKGQGAEERCLSCSQSSTVQDICNDTLAEIATYLPYTYLPYFD</sequence>
<gene>
    <name evidence="1" type="ORF">MAR_014272</name>
</gene>
<proteinExistence type="predicted"/>
<accession>A0ABY7G5W8</accession>
<dbReference type="Proteomes" id="UP001164746">
    <property type="component" value="Chromosome 15"/>
</dbReference>
<name>A0ABY7G5W8_MYAAR</name>
<dbReference type="EMBL" id="CP111026">
    <property type="protein sequence ID" value="WAR28568.1"/>
    <property type="molecule type" value="Genomic_DNA"/>
</dbReference>
<organism evidence="1 2">
    <name type="scientific">Mya arenaria</name>
    <name type="common">Soft-shell clam</name>
    <dbReference type="NCBI Taxonomy" id="6604"/>
    <lineage>
        <taxon>Eukaryota</taxon>
        <taxon>Metazoa</taxon>
        <taxon>Spiralia</taxon>
        <taxon>Lophotrochozoa</taxon>
        <taxon>Mollusca</taxon>
        <taxon>Bivalvia</taxon>
        <taxon>Autobranchia</taxon>
        <taxon>Heteroconchia</taxon>
        <taxon>Euheterodonta</taxon>
        <taxon>Imparidentia</taxon>
        <taxon>Neoheterodontei</taxon>
        <taxon>Myida</taxon>
        <taxon>Myoidea</taxon>
        <taxon>Myidae</taxon>
        <taxon>Mya</taxon>
    </lineage>
</organism>